<evidence type="ECO:0000256" key="11">
    <source>
        <dbReference type="ARBA" id="ARBA00048628"/>
    </source>
</evidence>
<evidence type="ECO:0000256" key="2">
    <source>
        <dbReference type="ARBA" id="ARBA00004777"/>
    </source>
</evidence>
<dbReference type="GO" id="GO:0009086">
    <property type="term" value="P:methionine biosynthetic process"/>
    <property type="evidence" value="ECO:0007669"/>
    <property type="project" value="UniProtKB-KW"/>
</dbReference>
<dbReference type="Gene3D" id="3.20.20.220">
    <property type="match status" value="1"/>
</dbReference>
<dbReference type="GO" id="GO:0071949">
    <property type="term" value="F:FAD binding"/>
    <property type="evidence" value="ECO:0007669"/>
    <property type="project" value="TreeGrafter"/>
</dbReference>
<evidence type="ECO:0000256" key="9">
    <source>
        <dbReference type="ARBA" id="ARBA00023167"/>
    </source>
</evidence>
<dbReference type="EMBL" id="CP041356">
    <property type="protein sequence ID" value="QDK71307.1"/>
    <property type="molecule type" value="Genomic_DNA"/>
</dbReference>
<name>A0A514Z9T1_9LACT</name>
<comment type="catalytic activity">
    <reaction evidence="11">
        <text>(6S)-5-methyl-5,6,7,8-tetrahydrofolate + NAD(+) = (6R)-5,10-methylene-5,6,7,8-tetrahydrofolate + NADH + H(+)</text>
        <dbReference type="Rhea" id="RHEA:19821"/>
        <dbReference type="ChEBI" id="CHEBI:15378"/>
        <dbReference type="ChEBI" id="CHEBI:15636"/>
        <dbReference type="ChEBI" id="CHEBI:18608"/>
        <dbReference type="ChEBI" id="CHEBI:57540"/>
        <dbReference type="ChEBI" id="CHEBI:57945"/>
        <dbReference type="EC" id="1.5.1.54"/>
    </reaction>
    <physiologicalReaction direction="right-to-left" evidence="11">
        <dbReference type="Rhea" id="RHEA:19823"/>
    </physiologicalReaction>
</comment>
<keyword evidence="9" id="KW-0486">Methionine biosynthesis</keyword>
<dbReference type="RefSeq" id="WP_142766880.1">
    <property type="nucleotide sequence ID" value="NZ_CP041356.1"/>
</dbReference>
<keyword evidence="7 12" id="KW-0560">Oxidoreductase</keyword>
<evidence type="ECO:0000256" key="7">
    <source>
        <dbReference type="ARBA" id="ARBA00023002"/>
    </source>
</evidence>
<comment type="pathway">
    <text evidence="2 12">One-carbon metabolism; tetrahydrofolate interconversion.</text>
</comment>
<keyword evidence="4" id="KW-0028">Amino-acid biosynthesis</keyword>
<dbReference type="CDD" id="cd00537">
    <property type="entry name" value="MTHFR"/>
    <property type="match status" value="1"/>
</dbReference>
<comment type="pathway">
    <text evidence="10">Amino-acid biosynthesis; L-methionine biosynthesis via de novo pathway.</text>
</comment>
<dbReference type="InterPro" id="IPR003171">
    <property type="entry name" value="Mehydrof_redctse-like"/>
</dbReference>
<accession>A0A514Z9T1</accession>
<keyword evidence="8" id="KW-0520">NAD</keyword>
<evidence type="ECO:0000256" key="10">
    <source>
        <dbReference type="ARBA" id="ARBA00034478"/>
    </source>
</evidence>
<keyword evidence="5 12" id="KW-0285">Flavoprotein</keyword>
<evidence type="ECO:0000256" key="5">
    <source>
        <dbReference type="ARBA" id="ARBA00022630"/>
    </source>
</evidence>
<comment type="similarity">
    <text evidence="3 12">Belongs to the methylenetetrahydrofolate reductase family.</text>
</comment>
<dbReference type="OrthoDB" id="9812555at2"/>
<dbReference type="InterPro" id="IPR004620">
    <property type="entry name" value="MTHF_reductase_bac"/>
</dbReference>
<sequence>MVNNPKKMLSFEVFPPNTEVGTSKLFKTLDELKELSPDFISVTCSNNNRTDIGHTTIRVADYVNNTLNIPAVAHLSAAYLDKNQVKEILEQLKTKGIHQILALRGDITTLPTKNDFHFASDLVRFIRAYDETFEILGACYPDIHPESQNRVTDFHYLKEKVDSGCDKLITQLFFDNNTFYDFQERCAIAGIEVPILAGIMPIVNRNQAIRLLKTCNTPLPKKFVRILEKYEHNPLALKDAGIAFAIDQIIDLTTEDVDGIHLYTMNNAETAKSIHHATSSLFYQELS</sequence>
<dbReference type="EC" id="1.5.1.54" evidence="12"/>
<evidence type="ECO:0000256" key="1">
    <source>
        <dbReference type="ARBA" id="ARBA00001974"/>
    </source>
</evidence>
<proteinExistence type="inferred from homology"/>
<dbReference type="NCBIfam" id="TIGR00676">
    <property type="entry name" value="fadh2"/>
    <property type="match status" value="1"/>
</dbReference>
<evidence type="ECO:0000256" key="6">
    <source>
        <dbReference type="ARBA" id="ARBA00022827"/>
    </source>
</evidence>
<organism evidence="13 14">
    <name type="scientific">Lactococcus protaetiae</name>
    <dbReference type="NCBI Taxonomy" id="2592653"/>
    <lineage>
        <taxon>Bacteria</taxon>
        <taxon>Bacillati</taxon>
        <taxon>Bacillota</taxon>
        <taxon>Bacilli</taxon>
        <taxon>Lactobacillales</taxon>
        <taxon>Streptococcaceae</taxon>
        <taxon>Lactococcus</taxon>
    </lineage>
</organism>
<dbReference type="PANTHER" id="PTHR45754:SF3">
    <property type="entry name" value="METHYLENETETRAHYDROFOLATE REDUCTASE (NADPH)"/>
    <property type="match status" value="1"/>
</dbReference>
<dbReference type="PANTHER" id="PTHR45754">
    <property type="entry name" value="METHYLENETETRAHYDROFOLATE REDUCTASE"/>
    <property type="match status" value="1"/>
</dbReference>
<dbReference type="KEGG" id="lack:FLP15_09225"/>
<dbReference type="InterPro" id="IPR029041">
    <property type="entry name" value="FAD-linked_oxidoreductase-like"/>
</dbReference>
<evidence type="ECO:0000256" key="3">
    <source>
        <dbReference type="ARBA" id="ARBA00006743"/>
    </source>
</evidence>
<evidence type="ECO:0000256" key="4">
    <source>
        <dbReference type="ARBA" id="ARBA00022605"/>
    </source>
</evidence>
<evidence type="ECO:0000256" key="12">
    <source>
        <dbReference type="RuleBase" id="RU003862"/>
    </source>
</evidence>
<dbReference type="Pfam" id="PF02219">
    <property type="entry name" value="MTHFR"/>
    <property type="match status" value="1"/>
</dbReference>
<gene>
    <name evidence="13" type="primary">metF</name>
    <name evidence="13" type="ORF">FLP15_09225</name>
</gene>
<dbReference type="Proteomes" id="UP000315128">
    <property type="component" value="Chromosome"/>
</dbReference>
<keyword evidence="6 12" id="KW-0274">FAD</keyword>
<evidence type="ECO:0000313" key="13">
    <source>
        <dbReference type="EMBL" id="QDK71307.1"/>
    </source>
</evidence>
<dbReference type="AlphaFoldDB" id="A0A514Z9T1"/>
<evidence type="ECO:0000313" key="14">
    <source>
        <dbReference type="Proteomes" id="UP000315128"/>
    </source>
</evidence>
<evidence type="ECO:0000256" key="8">
    <source>
        <dbReference type="ARBA" id="ARBA00023027"/>
    </source>
</evidence>
<dbReference type="UniPathway" id="UPA00193"/>
<dbReference type="GO" id="GO:0106312">
    <property type="term" value="F:methylenetetrahydrofolate reductase (NADH) activity"/>
    <property type="evidence" value="ECO:0007669"/>
    <property type="project" value="UniProtKB-EC"/>
</dbReference>
<keyword evidence="14" id="KW-1185">Reference proteome</keyword>
<dbReference type="GO" id="GO:0005829">
    <property type="term" value="C:cytosol"/>
    <property type="evidence" value="ECO:0007669"/>
    <property type="project" value="InterPro"/>
</dbReference>
<reference evidence="13 14" key="1">
    <citation type="submission" date="2019-07" db="EMBL/GenBank/DDBJ databases">
        <title>Genome sequencing of KACC 19320.</title>
        <authorList>
            <person name="Heo J."/>
            <person name="Kim S.-J."/>
            <person name="Kim J.-S."/>
            <person name="Hong S.-B."/>
            <person name="Kwon S.-W."/>
        </authorList>
    </citation>
    <scope>NUCLEOTIDE SEQUENCE [LARGE SCALE GENOMIC DNA]</scope>
    <source>
        <strain evidence="13 14">KACC 19320</strain>
    </source>
</reference>
<comment type="cofactor">
    <cofactor evidence="1 12">
        <name>FAD</name>
        <dbReference type="ChEBI" id="CHEBI:57692"/>
    </cofactor>
</comment>
<dbReference type="GO" id="GO:0035999">
    <property type="term" value="P:tetrahydrofolate interconversion"/>
    <property type="evidence" value="ECO:0007669"/>
    <property type="project" value="UniProtKB-UniPathway"/>
</dbReference>
<dbReference type="SUPFAM" id="SSF51730">
    <property type="entry name" value="FAD-linked oxidoreductase"/>
    <property type="match status" value="1"/>
</dbReference>
<protein>
    <recommendedName>
        <fullName evidence="12">Methylenetetrahydrofolate reductase</fullName>
        <ecNumber evidence="12">1.5.1.54</ecNumber>
    </recommendedName>
</protein>